<sequence>MIRMPEVKLRAKTGCFTYNVESNATRRGRHVAIVLALAETALGLFWGIDASSDPRPHVDGAVKLLALKSHDQAAKSSTRSYDRVNIESVLYQGFLLATRRPFKPNFQMDPEFISHAESLLNLCGSSDSSVTNSSLILGVPTSLYRLVLKVMDSYNIARDKAYNYLEGLRVDMDYWERLLINDNIQDLPSGGACFNDLMILAASLLLDLVAESLDHRITSSEQEKPWRWQMDLAMAILQCPEEHDKWSHCFLGAWPLLILGYGARTVEEISLVKNVLGNIRQQTGYGEVQRIREELEEITVLKCRTMP</sequence>
<accession>A0ABQ8R8E8</accession>
<evidence type="ECO:0000313" key="2">
    <source>
        <dbReference type="Proteomes" id="UP001152024"/>
    </source>
</evidence>
<evidence type="ECO:0000313" key="1">
    <source>
        <dbReference type="EMBL" id="KAJ4128995.1"/>
    </source>
</evidence>
<proteinExistence type="predicted"/>
<protein>
    <submittedName>
        <fullName evidence="1">Uncharacterized protein</fullName>
    </submittedName>
</protein>
<comment type="caution">
    <text evidence="1">The sequence shown here is derived from an EMBL/GenBank/DDBJ whole genome shotgun (WGS) entry which is preliminary data.</text>
</comment>
<dbReference type="Proteomes" id="UP001152024">
    <property type="component" value="Unassembled WGS sequence"/>
</dbReference>
<keyword evidence="2" id="KW-1185">Reference proteome</keyword>
<gene>
    <name evidence="1" type="ORF">NW768_007521</name>
</gene>
<name>A0ABQ8R8E8_FUSEQ</name>
<reference evidence="1" key="1">
    <citation type="submission" date="2022-09" db="EMBL/GenBank/DDBJ databases">
        <title>Fusarium specimens isolated from Avocado Roots.</title>
        <authorList>
            <person name="Stajich J."/>
            <person name="Roper C."/>
            <person name="Heimlech-Rivalta G."/>
        </authorList>
    </citation>
    <scope>NUCLEOTIDE SEQUENCE</scope>
    <source>
        <strain evidence="1">CF00095</strain>
    </source>
</reference>
<dbReference type="EMBL" id="JAOQBH010000011">
    <property type="protein sequence ID" value="KAJ4128995.1"/>
    <property type="molecule type" value="Genomic_DNA"/>
</dbReference>
<organism evidence="1 2">
    <name type="scientific">Fusarium equiseti</name>
    <name type="common">Fusarium scirpi</name>
    <dbReference type="NCBI Taxonomy" id="61235"/>
    <lineage>
        <taxon>Eukaryota</taxon>
        <taxon>Fungi</taxon>
        <taxon>Dikarya</taxon>
        <taxon>Ascomycota</taxon>
        <taxon>Pezizomycotina</taxon>
        <taxon>Sordariomycetes</taxon>
        <taxon>Hypocreomycetidae</taxon>
        <taxon>Hypocreales</taxon>
        <taxon>Nectriaceae</taxon>
        <taxon>Fusarium</taxon>
        <taxon>Fusarium incarnatum-equiseti species complex</taxon>
    </lineage>
</organism>